<reference evidence="1 2" key="1">
    <citation type="submission" date="2017-02" db="EMBL/GenBank/DDBJ databases">
        <authorList>
            <person name="Peterson S.W."/>
        </authorList>
    </citation>
    <scope>NUCLEOTIDE SEQUENCE [LARGE SCALE GENOMIC DNA]</scope>
    <source>
        <strain evidence="1 2">DSM 25262</strain>
    </source>
</reference>
<evidence type="ECO:0008006" key="3">
    <source>
        <dbReference type="Google" id="ProtNLM"/>
    </source>
</evidence>
<dbReference type="Proteomes" id="UP000190961">
    <property type="component" value="Unassembled WGS sequence"/>
</dbReference>
<evidence type="ECO:0000313" key="1">
    <source>
        <dbReference type="EMBL" id="SKC85173.1"/>
    </source>
</evidence>
<dbReference type="AlphaFoldDB" id="A0A1T5MAQ5"/>
<organism evidence="1 2">
    <name type="scientific">Ohtaekwangia koreensis</name>
    <dbReference type="NCBI Taxonomy" id="688867"/>
    <lineage>
        <taxon>Bacteria</taxon>
        <taxon>Pseudomonadati</taxon>
        <taxon>Bacteroidota</taxon>
        <taxon>Cytophagia</taxon>
        <taxon>Cytophagales</taxon>
        <taxon>Fulvivirgaceae</taxon>
        <taxon>Ohtaekwangia</taxon>
    </lineage>
</organism>
<evidence type="ECO:0000313" key="2">
    <source>
        <dbReference type="Proteomes" id="UP000190961"/>
    </source>
</evidence>
<gene>
    <name evidence="1" type="ORF">SAMN05660236_4841</name>
</gene>
<keyword evidence="2" id="KW-1185">Reference proteome</keyword>
<accession>A0A1T5MAQ5</accession>
<proteinExistence type="predicted"/>
<sequence length="211" mass="25053">MTVTPTPEVKAAIPILKIIKEAVKKVIKAVDLMIQRLQNKTIWLQNAQKVLENKLSELKLTEIAEWTEKHRKLYQEYYEELWKVKNALAAYQRIREIMDKQVRIVDEYKRAWNLVRQDKHFTESEIDYMYRVYTGILNESVKNLDQVLLVINSFKTQMTDAQRLAIITQAGDRIEQNFIDLLEFNMNTYQISLNRARTQSEVDRVKKLYGL</sequence>
<dbReference type="STRING" id="688867.SAMN05660236_4841"/>
<dbReference type="EMBL" id="FUZU01000004">
    <property type="protein sequence ID" value="SKC85173.1"/>
    <property type="molecule type" value="Genomic_DNA"/>
</dbReference>
<protein>
    <recommendedName>
        <fullName evidence="3">Conjugal transfer protein TraI</fullName>
    </recommendedName>
</protein>
<name>A0A1T5MAQ5_9BACT</name>